<evidence type="ECO:0000256" key="1">
    <source>
        <dbReference type="SAM" id="MobiDB-lite"/>
    </source>
</evidence>
<organism evidence="2 3">
    <name type="scientific">Ophiostoma piceae (strain UAMH 11346)</name>
    <name type="common">Sap stain fungus</name>
    <dbReference type="NCBI Taxonomy" id="1262450"/>
    <lineage>
        <taxon>Eukaryota</taxon>
        <taxon>Fungi</taxon>
        <taxon>Dikarya</taxon>
        <taxon>Ascomycota</taxon>
        <taxon>Pezizomycotina</taxon>
        <taxon>Sordariomycetes</taxon>
        <taxon>Sordariomycetidae</taxon>
        <taxon>Ophiostomatales</taxon>
        <taxon>Ophiostomataceae</taxon>
        <taxon>Ophiostoma</taxon>
    </lineage>
</organism>
<feature type="region of interest" description="Disordered" evidence="1">
    <location>
        <begin position="366"/>
        <end position="390"/>
    </location>
</feature>
<feature type="region of interest" description="Disordered" evidence="1">
    <location>
        <begin position="271"/>
        <end position="290"/>
    </location>
</feature>
<evidence type="ECO:0000313" key="2">
    <source>
        <dbReference type="EMBL" id="EPE06081.1"/>
    </source>
</evidence>
<reference evidence="2 3" key="1">
    <citation type="journal article" date="2013" name="BMC Genomics">
        <title>The genome and transcriptome of the pine saprophyte Ophiostoma piceae, and a comparison with the bark beetle-associated pine pathogen Grosmannia clavigera.</title>
        <authorList>
            <person name="Haridas S."/>
            <person name="Wang Y."/>
            <person name="Lim L."/>
            <person name="Massoumi Alamouti S."/>
            <person name="Jackman S."/>
            <person name="Docking R."/>
            <person name="Robertson G."/>
            <person name="Birol I."/>
            <person name="Bohlmann J."/>
            <person name="Breuil C."/>
        </authorList>
    </citation>
    <scope>NUCLEOTIDE SEQUENCE [LARGE SCALE GENOMIC DNA]</scope>
    <source>
        <strain evidence="2 3">UAMH 11346</strain>
    </source>
</reference>
<protein>
    <submittedName>
        <fullName evidence="2">Uncharacterized protein</fullName>
    </submittedName>
</protein>
<dbReference type="VEuPathDB" id="FungiDB:F503_02910"/>
<name>S3C2T5_OPHP1</name>
<evidence type="ECO:0000313" key="3">
    <source>
        <dbReference type="Proteomes" id="UP000016923"/>
    </source>
</evidence>
<keyword evidence="3" id="KW-1185">Reference proteome</keyword>
<feature type="region of interest" description="Disordered" evidence="1">
    <location>
        <begin position="1"/>
        <end position="37"/>
    </location>
</feature>
<sequence>MSKLKHLFSSLARHDPQPDPRAQAEAIVEEGTLKRARKEARVPVLSKIWESCKPQNSQAAEDAQEARNAQEALDVQRAKHKAPFPDKENDGDQSALAVMDCDADPTPADERLMLKLNITLRGYGKLPASLVEKLKEFRADQNDNCLVRFVGSARQKAAAGLNSRSEETPINGTKEKTPGEKRPVYLVLAHPSIRYAHAARELAYDIVEEIKQGKKCSIDRSYRFEDQQLLGRPGRSQPPPPKMVNKLAGGRIHVIHIDEYHDILTTTPKYDASGKRIKPPRKPFGCSRQDHARRDAIKNNITADVDGEKVFIITDRLKHRSACSTVALYKEHVQVISKRVLVPIYLNCAEGRYTSCLFSRTEVETKTNNAGNADPKHAAGNKPPGSRAGN</sequence>
<proteinExistence type="predicted"/>
<feature type="region of interest" description="Disordered" evidence="1">
    <location>
        <begin position="53"/>
        <end position="92"/>
    </location>
</feature>
<dbReference type="HOGENOM" id="CLU_708044_0_0_1"/>
<dbReference type="Proteomes" id="UP000016923">
    <property type="component" value="Unassembled WGS sequence"/>
</dbReference>
<dbReference type="AlphaFoldDB" id="S3C2T5"/>
<dbReference type="EMBL" id="KE148154">
    <property type="protein sequence ID" value="EPE06081.1"/>
    <property type="molecule type" value="Genomic_DNA"/>
</dbReference>
<accession>S3C2T5</accession>
<gene>
    <name evidence="2" type="ORF">F503_02910</name>
</gene>